<evidence type="ECO:0000256" key="4">
    <source>
        <dbReference type="ARBA" id="ARBA00023139"/>
    </source>
</evidence>
<evidence type="ECO:0000256" key="6">
    <source>
        <dbReference type="SAM" id="MobiDB-lite"/>
    </source>
</evidence>
<reference evidence="8 9" key="1">
    <citation type="submission" date="2018-07" db="EMBL/GenBank/DDBJ databases">
        <title>Genomic Encyclopedia of Type Strains, Phase III (KMG-III): the genomes of soil and plant-associated and newly described type strains.</title>
        <authorList>
            <person name="Whitman W."/>
        </authorList>
    </citation>
    <scope>NUCLEOTIDE SEQUENCE [LARGE SCALE GENOMIC DNA]</scope>
    <source>
        <strain evidence="8 9">CECT 7506</strain>
    </source>
</reference>
<evidence type="ECO:0000256" key="1">
    <source>
        <dbReference type="ARBA" id="ARBA00022475"/>
    </source>
</evidence>
<feature type="chain" id="PRO_5038840970" evidence="7">
    <location>
        <begin position="24"/>
        <end position="573"/>
    </location>
</feature>
<evidence type="ECO:0000256" key="3">
    <source>
        <dbReference type="ARBA" id="ARBA00023136"/>
    </source>
</evidence>
<feature type="compositionally biased region" description="Polar residues" evidence="6">
    <location>
        <begin position="25"/>
        <end position="36"/>
    </location>
</feature>
<sequence length="573" mass="62862">MKATKNGLLLLLAVLLIALTACTSTNQPSNGGSTNEGLGAAAGNDEPTAAAETADPFGKYESPVTINVGQANDPTDNSLPQGDTPENNQYTRHIKEQLNIDTKIIWRTATGKDYDQKVNLSIASDDLPDLVIVNDAQLRQMVKAGQVEDLTETFEKYASPAIKGIIEKTEGRALDAVTFDGKMMALPNVTARGDAVHTMWIRKDWLDKLGLEVPKTVEDLEKVAKAFAQGDPDGNGQPDTIGIAGQQAGGKLYANFLASSNNTFGLDPIFSAFNAYPGFWLEGEDGKPVYGSIQPQVREALAKLRDMYASGAIDRELSIRKDAAEPVVSGKAGIFFGPFWMGYWPLPDAIKNDPKANWQSYALPLDKNGEFSPHMATPSTQFLAVRKGYEHPEAALKLMNLLVRDEAKFDVSVTLNHYPVRIVYAPVDEIEYSLNALKEVLAGTKTAADLDIPGYKLLADDASKVGKAKLEPFDNNDIQYWNTDDIGTWSRMYSIFVGGAPLLEPRNEVYSLVYSQTKTMESRWANLEKLETETFLKIIMGAAPIETFDKFVEDWKKQGGDKVTQEVEEEVKG</sequence>
<name>A0A368W5D2_9BACL</name>
<organism evidence="8 9">
    <name type="scientific">Paenibacillus prosopidis</name>
    <dbReference type="NCBI Taxonomy" id="630520"/>
    <lineage>
        <taxon>Bacteria</taxon>
        <taxon>Bacillati</taxon>
        <taxon>Bacillota</taxon>
        <taxon>Bacilli</taxon>
        <taxon>Bacillales</taxon>
        <taxon>Paenibacillaceae</taxon>
        <taxon>Paenibacillus</taxon>
    </lineage>
</organism>
<dbReference type="SUPFAM" id="SSF53850">
    <property type="entry name" value="Periplasmic binding protein-like II"/>
    <property type="match status" value="1"/>
</dbReference>
<feature type="region of interest" description="Disordered" evidence="6">
    <location>
        <begin position="25"/>
        <end position="88"/>
    </location>
</feature>
<proteinExistence type="predicted"/>
<keyword evidence="2 7" id="KW-0732">Signal</keyword>
<evidence type="ECO:0000313" key="9">
    <source>
        <dbReference type="Proteomes" id="UP000252415"/>
    </source>
</evidence>
<dbReference type="InterPro" id="IPR050490">
    <property type="entry name" value="Bact_solute-bd_prot1"/>
</dbReference>
<feature type="compositionally biased region" description="Polar residues" evidence="6">
    <location>
        <begin position="64"/>
        <end position="88"/>
    </location>
</feature>
<keyword evidence="4" id="KW-0564">Palmitate</keyword>
<evidence type="ECO:0000256" key="2">
    <source>
        <dbReference type="ARBA" id="ARBA00022729"/>
    </source>
</evidence>
<gene>
    <name evidence="8" type="ORF">DFP97_104132</name>
</gene>
<keyword evidence="9" id="KW-1185">Reference proteome</keyword>
<comment type="caution">
    <text evidence="8">The sequence shown here is derived from an EMBL/GenBank/DDBJ whole genome shotgun (WGS) entry which is preliminary data.</text>
</comment>
<dbReference type="PANTHER" id="PTHR43649">
    <property type="entry name" value="ARABINOSE-BINDING PROTEIN-RELATED"/>
    <property type="match status" value="1"/>
</dbReference>
<dbReference type="PROSITE" id="PS51257">
    <property type="entry name" value="PROKAR_LIPOPROTEIN"/>
    <property type="match status" value="1"/>
</dbReference>
<dbReference type="Proteomes" id="UP000252415">
    <property type="component" value="Unassembled WGS sequence"/>
</dbReference>
<dbReference type="PANTHER" id="PTHR43649:SF33">
    <property type="entry name" value="POLYGALACTURONAN_RHAMNOGALACTURONAN-BINDING PROTEIN YTCQ"/>
    <property type="match status" value="1"/>
</dbReference>
<feature type="signal peptide" evidence="7">
    <location>
        <begin position="1"/>
        <end position="23"/>
    </location>
</feature>
<dbReference type="InterPro" id="IPR006059">
    <property type="entry name" value="SBP"/>
</dbReference>
<protein>
    <submittedName>
        <fullName evidence="8">Putative aldouronate transport system substrate-binding protein</fullName>
    </submittedName>
</protein>
<dbReference type="CDD" id="cd13580">
    <property type="entry name" value="PBP2_AlgQ_like_1"/>
    <property type="match status" value="1"/>
</dbReference>
<dbReference type="Pfam" id="PF01547">
    <property type="entry name" value="SBP_bac_1"/>
    <property type="match status" value="1"/>
</dbReference>
<dbReference type="RefSeq" id="WP_114379391.1">
    <property type="nucleotide sequence ID" value="NZ_QPJD01000004.1"/>
</dbReference>
<dbReference type="OrthoDB" id="9787283at2"/>
<accession>A0A368W5D2</accession>
<dbReference type="Gene3D" id="3.40.190.10">
    <property type="entry name" value="Periplasmic binding protein-like II"/>
    <property type="match status" value="3"/>
</dbReference>
<keyword evidence="3" id="KW-0472">Membrane</keyword>
<evidence type="ECO:0000313" key="8">
    <source>
        <dbReference type="EMBL" id="RCW49474.1"/>
    </source>
</evidence>
<keyword evidence="5" id="KW-0449">Lipoprotein</keyword>
<evidence type="ECO:0000256" key="7">
    <source>
        <dbReference type="SAM" id="SignalP"/>
    </source>
</evidence>
<dbReference type="AlphaFoldDB" id="A0A368W5D2"/>
<evidence type="ECO:0000256" key="5">
    <source>
        <dbReference type="ARBA" id="ARBA00023288"/>
    </source>
</evidence>
<dbReference type="EMBL" id="QPJD01000004">
    <property type="protein sequence ID" value="RCW49474.1"/>
    <property type="molecule type" value="Genomic_DNA"/>
</dbReference>
<keyword evidence="1" id="KW-1003">Cell membrane</keyword>